<evidence type="ECO:0000256" key="3">
    <source>
        <dbReference type="ARBA" id="ARBA00022583"/>
    </source>
</evidence>
<dbReference type="PROSITE" id="PS51072">
    <property type="entry name" value="MHD"/>
    <property type="match status" value="1"/>
</dbReference>
<keyword evidence="11" id="KW-1185">Reference proteome</keyword>
<evidence type="ECO:0000256" key="5">
    <source>
        <dbReference type="ARBA" id="ARBA00023176"/>
    </source>
</evidence>
<dbReference type="Pfam" id="PF10291">
    <property type="entry name" value="muHD"/>
    <property type="match status" value="1"/>
</dbReference>
<dbReference type="InterPro" id="IPR018808">
    <property type="entry name" value="Muniscin_C"/>
</dbReference>
<feature type="compositionally biased region" description="Low complexity" evidence="7">
    <location>
        <begin position="293"/>
        <end position="307"/>
    </location>
</feature>
<dbReference type="InterPro" id="IPR031160">
    <property type="entry name" value="F_BAR_dom"/>
</dbReference>
<evidence type="ECO:0000256" key="6">
    <source>
        <dbReference type="PROSITE-ProRule" id="PRU01077"/>
    </source>
</evidence>
<dbReference type="SUPFAM" id="SSF103657">
    <property type="entry name" value="BAR/IMD domain-like"/>
    <property type="match status" value="1"/>
</dbReference>
<dbReference type="Gene3D" id="1.20.1270.60">
    <property type="entry name" value="Arfaptin homology (AH) domain/BAR domain"/>
    <property type="match status" value="1"/>
</dbReference>
<comment type="similarity">
    <text evidence="2">Belongs to the FCHO family.</text>
</comment>
<evidence type="ECO:0000259" key="9">
    <source>
        <dbReference type="PROSITE" id="PS51741"/>
    </source>
</evidence>
<feature type="region of interest" description="Disordered" evidence="7">
    <location>
        <begin position="266"/>
        <end position="496"/>
    </location>
</feature>
<keyword evidence="3" id="KW-0254">Endocytosis</keyword>
<feature type="compositionally biased region" description="Polar residues" evidence="7">
    <location>
        <begin position="337"/>
        <end position="353"/>
    </location>
</feature>
<feature type="compositionally biased region" description="Basic and acidic residues" evidence="7">
    <location>
        <begin position="413"/>
        <end position="430"/>
    </location>
</feature>
<feature type="domain" description="MHD" evidence="8">
    <location>
        <begin position="670"/>
        <end position="939"/>
    </location>
</feature>
<evidence type="ECO:0000313" key="10">
    <source>
        <dbReference type="EMBL" id="KAK6732937.1"/>
    </source>
</evidence>
<dbReference type="InterPro" id="IPR001060">
    <property type="entry name" value="FCH_dom"/>
</dbReference>
<keyword evidence="5" id="KW-0168">Coated pit</keyword>
<dbReference type="Proteomes" id="UP001303046">
    <property type="component" value="Unassembled WGS sequence"/>
</dbReference>
<keyword evidence="5" id="KW-0472">Membrane</keyword>
<evidence type="ECO:0000256" key="1">
    <source>
        <dbReference type="ARBA" id="ARBA00004283"/>
    </source>
</evidence>
<dbReference type="EMBL" id="JAVFWL010000002">
    <property type="protein sequence ID" value="KAK6732937.1"/>
    <property type="molecule type" value="Genomic_DNA"/>
</dbReference>
<keyword evidence="4 6" id="KW-0175">Coiled coil</keyword>
<reference evidence="10 11" key="1">
    <citation type="submission" date="2023-08" db="EMBL/GenBank/DDBJ databases">
        <title>A Necator americanus chromosomal reference genome.</title>
        <authorList>
            <person name="Ilik V."/>
            <person name="Petrzelkova K.J."/>
            <person name="Pardy F."/>
            <person name="Fuh T."/>
            <person name="Niatou-Singa F.S."/>
            <person name="Gouil Q."/>
            <person name="Baker L."/>
            <person name="Ritchie M.E."/>
            <person name="Jex A.R."/>
            <person name="Gazzola D."/>
            <person name="Li H."/>
            <person name="Toshio Fujiwara R."/>
            <person name="Zhan B."/>
            <person name="Aroian R.V."/>
            <person name="Pafco B."/>
            <person name="Schwarz E.M."/>
        </authorList>
    </citation>
    <scope>NUCLEOTIDE SEQUENCE [LARGE SCALE GENOMIC DNA]</scope>
    <source>
        <strain evidence="10 11">Aroian</strain>
        <tissue evidence="10">Whole animal</tissue>
    </source>
</reference>
<dbReference type="PANTHER" id="PTHR23065:SF15">
    <property type="entry name" value="AT02057P"/>
    <property type="match status" value="1"/>
</dbReference>
<organism evidence="10 11">
    <name type="scientific">Necator americanus</name>
    <name type="common">Human hookworm</name>
    <dbReference type="NCBI Taxonomy" id="51031"/>
    <lineage>
        <taxon>Eukaryota</taxon>
        <taxon>Metazoa</taxon>
        <taxon>Ecdysozoa</taxon>
        <taxon>Nematoda</taxon>
        <taxon>Chromadorea</taxon>
        <taxon>Rhabditida</taxon>
        <taxon>Rhabditina</taxon>
        <taxon>Rhabditomorpha</taxon>
        <taxon>Strongyloidea</taxon>
        <taxon>Ancylostomatidae</taxon>
        <taxon>Bunostominae</taxon>
        <taxon>Necator</taxon>
    </lineage>
</organism>
<evidence type="ECO:0000259" key="8">
    <source>
        <dbReference type="PROSITE" id="PS51072"/>
    </source>
</evidence>
<sequence>MAAVDTIDYDYAHHFWGEKHLGFHVLYENMKHGEETVNEIGQFIKERLAMEEEYGKMFTKSLNRVSSFVSNGSSLECGWTLAKGTFELLAEIHIMLVKNLQDLGKEIAKYKDELTKTRKEAKQQDIIDAVNLMQTTTTCLQKSKETYFARCNELDKLKKESNVNLKEVSKMESKMLKSKEEYRAYVDKYETVRVDFEEKMERACKMFQSHDRSHFAALQQFLLMYATHHQEATIAAQQVSGQFRESLQQLSVDVMVARFVRQKSTGMERPQPAIFEEPSDSSVVSEDDTQRQSGSVPSSSCSSGVVPSNPPPLAPTADGLLSLDPIDAWCEPREPQVQPSPTASHSSDSTAGGVQTVPAFSASVGGTTSTGRQKLSLFLPKRKKTVSQSSGNEEHENTGGLFKFRQNRRSKKSMPDATEKSDVVSMDDVHSTASSTKSDEKRINGSTSLLDLPLAPPPPPPVDDEGYTIREQENDKEDTNWSSCSSSDEDENTLQQSKIRSLTIRPADSARTMNASVDELRDAIGHINICRSNTFDKDPWTIGSSRPPMFSQSLSGGSLKPLRPCHTADGRFRSNFNESEFGKNDVPLNFSASMGPIAGMARARPRSNTPTHNLAFGMGAALRKDSVGSSEWGSSFAINNGDGNHSLGESSFNLSQSTANLMQATISEHRVPVAMAVNEYCHVWFKGAKVEDRISRTFGTVLISFAASSLPFLTDVHSDVEPLQFNISDADVIKSVVPNKQLLLPDSVASQHGPSYHYQFDRLGLANWLLGQQKEKPNAAFFNAEVVRYELCDDARVTQPPLLITSYWKCEDDHTDVRLDYLLNSECAVTTPLLNLVFSTKVSGNVSNVTSEPSASWSAETSTLSWTVTELSRHGDCAGSLKARLHLSGDGPSQPANAHVQFQCSDATISGVNIGITSSDSYHLSMVRRKVLAGKYFCEPEVRK</sequence>
<gene>
    <name evidence="10" type="primary">Necator_chrII.g4778</name>
    <name evidence="10" type="ORF">RB195_016986</name>
</gene>
<proteinExistence type="inferred from homology"/>
<dbReference type="SMART" id="SM00055">
    <property type="entry name" value="FCH"/>
    <property type="match status" value="1"/>
</dbReference>
<feature type="domain" description="F-BAR" evidence="9">
    <location>
        <begin position="7"/>
        <end position="255"/>
    </location>
</feature>
<evidence type="ECO:0000256" key="2">
    <source>
        <dbReference type="ARBA" id="ARBA00011064"/>
    </source>
</evidence>
<comment type="caution">
    <text evidence="10">The sequence shown here is derived from an EMBL/GenBank/DDBJ whole genome shotgun (WGS) entry which is preliminary data.</text>
</comment>
<dbReference type="Pfam" id="PF22699">
    <property type="entry name" value="GMIP-like_FCH"/>
    <property type="match status" value="1"/>
</dbReference>
<dbReference type="InterPro" id="IPR028565">
    <property type="entry name" value="MHD"/>
</dbReference>
<evidence type="ECO:0008006" key="12">
    <source>
        <dbReference type="Google" id="ProtNLM"/>
    </source>
</evidence>
<name>A0ABR1C316_NECAM</name>
<protein>
    <recommendedName>
        <fullName evidence="12">F-BAR domain only protein 2</fullName>
    </recommendedName>
</protein>
<evidence type="ECO:0000256" key="4">
    <source>
        <dbReference type="ARBA" id="ARBA00023054"/>
    </source>
</evidence>
<evidence type="ECO:0000313" key="11">
    <source>
        <dbReference type="Proteomes" id="UP001303046"/>
    </source>
</evidence>
<dbReference type="InterPro" id="IPR027267">
    <property type="entry name" value="AH/BAR_dom_sf"/>
</dbReference>
<accession>A0ABR1C316</accession>
<dbReference type="PROSITE" id="PS51741">
    <property type="entry name" value="F_BAR"/>
    <property type="match status" value="1"/>
</dbReference>
<dbReference type="PANTHER" id="PTHR23065">
    <property type="entry name" value="PROLINE-SERINE-THREONINE PHOSPHATASE INTERACTING PROTEIN 1"/>
    <property type="match status" value="1"/>
</dbReference>
<comment type="subcellular location">
    <subcellularLocation>
        <location evidence="1">Membrane</location>
        <location evidence="1">Clathrin-coated pit</location>
        <topology evidence="1">Peripheral membrane protein</topology>
        <orientation evidence="1">Cytoplasmic side</orientation>
    </subcellularLocation>
</comment>
<dbReference type="InterPro" id="IPR054713">
    <property type="entry name" value="GMIP/FCHO2-like_FCH"/>
</dbReference>
<evidence type="ECO:0000256" key="7">
    <source>
        <dbReference type="SAM" id="MobiDB-lite"/>
    </source>
</evidence>
<feature type="compositionally biased region" description="Polar residues" evidence="7">
    <location>
        <begin position="364"/>
        <end position="373"/>
    </location>
</feature>
<feature type="compositionally biased region" description="Basic and acidic residues" evidence="7">
    <location>
        <begin position="467"/>
        <end position="479"/>
    </location>
</feature>